<name>A0AAE5C685_9HYPH</name>
<accession>A0AAE5C685</accession>
<evidence type="ECO:0000259" key="1">
    <source>
        <dbReference type="PROSITE" id="PS50943"/>
    </source>
</evidence>
<dbReference type="EMBL" id="WUFC01000046">
    <property type="protein sequence ID" value="NEI52665.1"/>
    <property type="molecule type" value="Genomic_DNA"/>
</dbReference>
<feature type="domain" description="HTH cro/C1-type" evidence="1">
    <location>
        <begin position="14"/>
        <end position="57"/>
    </location>
</feature>
<dbReference type="GO" id="GO:0003677">
    <property type="term" value="F:DNA binding"/>
    <property type="evidence" value="ECO:0007669"/>
    <property type="project" value="InterPro"/>
</dbReference>
<dbReference type="Pfam" id="PF13560">
    <property type="entry name" value="HTH_31"/>
    <property type="match status" value="1"/>
</dbReference>
<dbReference type="AlphaFoldDB" id="A0AAE5C685"/>
<evidence type="ECO:0000313" key="3">
    <source>
        <dbReference type="Proteomes" id="UP000661163"/>
    </source>
</evidence>
<organism evidence="2 3">
    <name type="scientific">Rhizobium ruizarguesonis</name>
    <dbReference type="NCBI Taxonomy" id="2081791"/>
    <lineage>
        <taxon>Bacteria</taxon>
        <taxon>Pseudomonadati</taxon>
        <taxon>Pseudomonadota</taxon>
        <taxon>Alphaproteobacteria</taxon>
        <taxon>Hyphomicrobiales</taxon>
        <taxon>Rhizobiaceae</taxon>
        <taxon>Rhizobium/Agrobacterium group</taxon>
        <taxon>Rhizobium</taxon>
    </lineage>
</organism>
<gene>
    <name evidence="2" type="ORF">GR217_34165</name>
</gene>
<sequence length="67" mass="7212">MAAANERAELAKAVRAWRDGNGLTVKQAADLLGMSRRTFEGIEQGRGFSYPAMLKIAMEAKKGADNA</sequence>
<dbReference type="RefSeq" id="WP_164566513.1">
    <property type="nucleotide sequence ID" value="NZ_WUFC01000046.1"/>
</dbReference>
<proteinExistence type="predicted"/>
<dbReference type="Proteomes" id="UP000661163">
    <property type="component" value="Unassembled WGS sequence"/>
</dbReference>
<dbReference type="CDD" id="cd00093">
    <property type="entry name" value="HTH_XRE"/>
    <property type="match status" value="1"/>
</dbReference>
<dbReference type="InterPro" id="IPR010982">
    <property type="entry name" value="Lambda_DNA-bd_dom_sf"/>
</dbReference>
<comment type="caution">
    <text evidence="2">The sequence shown here is derived from an EMBL/GenBank/DDBJ whole genome shotgun (WGS) entry which is preliminary data.</text>
</comment>
<evidence type="ECO:0000313" key="2">
    <source>
        <dbReference type="EMBL" id="NEI52665.1"/>
    </source>
</evidence>
<dbReference type="SUPFAM" id="SSF47413">
    <property type="entry name" value="lambda repressor-like DNA-binding domains"/>
    <property type="match status" value="1"/>
</dbReference>
<dbReference type="PROSITE" id="PS50943">
    <property type="entry name" value="HTH_CROC1"/>
    <property type="match status" value="1"/>
</dbReference>
<reference evidence="2 3" key="1">
    <citation type="submission" date="2019-12" db="EMBL/GenBank/DDBJ databases">
        <title>Rhizobium genotypes associated with high levels of biological nitrogen fixation by grain legumes in a temperate-maritime cropping system.</title>
        <authorList>
            <person name="Maluk M."/>
            <person name="Francesc Ferrando Molina F."/>
            <person name="Lopez Del Egido L."/>
            <person name="Lafos M."/>
            <person name="Langarica-Fuentes A."/>
            <person name="Gebre Yohannes G."/>
            <person name="Young M.W."/>
            <person name="Martin P."/>
            <person name="Gantlett R."/>
            <person name="Kenicer G."/>
            <person name="Hawes C."/>
            <person name="Begg G.S."/>
            <person name="Quilliam R.S."/>
            <person name="Squire G.R."/>
            <person name="Poole P.S."/>
            <person name="Young P.W."/>
            <person name="Iannetta P.M."/>
            <person name="James E.K."/>
        </authorList>
    </citation>
    <scope>NUCLEOTIDE SEQUENCE [LARGE SCALE GENOMIC DNA]</scope>
    <source>
        <strain evidence="2 3">JHI985</strain>
    </source>
</reference>
<dbReference type="InterPro" id="IPR001387">
    <property type="entry name" value="Cro/C1-type_HTH"/>
</dbReference>
<protein>
    <submittedName>
        <fullName evidence="2">Helix-turn-helix domain-containing protein</fullName>
    </submittedName>
</protein>
<dbReference type="Gene3D" id="1.10.260.40">
    <property type="entry name" value="lambda repressor-like DNA-binding domains"/>
    <property type="match status" value="1"/>
</dbReference>